<dbReference type="EMBL" id="DYYI01000027">
    <property type="protein sequence ID" value="HJE19297.1"/>
    <property type="molecule type" value="Genomic_DNA"/>
</dbReference>
<feature type="transmembrane region" description="Helical" evidence="6">
    <location>
        <begin position="280"/>
        <end position="299"/>
    </location>
</feature>
<name>A0A921B5Z0_9STAP</name>
<evidence type="ECO:0000256" key="2">
    <source>
        <dbReference type="ARBA" id="ARBA00009765"/>
    </source>
</evidence>
<evidence type="ECO:0000256" key="5">
    <source>
        <dbReference type="ARBA" id="ARBA00023136"/>
    </source>
</evidence>
<organism evidence="7 8">
    <name type="scientific">Aliicoccus persicus</name>
    <dbReference type="NCBI Taxonomy" id="930138"/>
    <lineage>
        <taxon>Bacteria</taxon>
        <taxon>Bacillati</taxon>
        <taxon>Bacillota</taxon>
        <taxon>Bacilli</taxon>
        <taxon>Bacillales</taxon>
        <taxon>Staphylococcaceae</taxon>
        <taxon>Aliicoccus</taxon>
    </lineage>
</organism>
<evidence type="ECO:0000256" key="3">
    <source>
        <dbReference type="ARBA" id="ARBA00022692"/>
    </source>
</evidence>
<keyword evidence="5 6" id="KW-0472">Membrane</keyword>
<dbReference type="AlphaFoldDB" id="A0A921B5Z0"/>
<dbReference type="Gene3D" id="1.20.58.340">
    <property type="entry name" value="Magnesium transport protein CorA, transmembrane region"/>
    <property type="match status" value="2"/>
</dbReference>
<dbReference type="InterPro" id="IPR045863">
    <property type="entry name" value="CorA_TM1_TM2"/>
</dbReference>
<reference evidence="7" key="2">
    <citation type="submission" date="2021-09" db="EMBL/GenBank/DDBJ databases">
        <authorList>
            <person name="Gilroy R."/>
        </authorList>
    </citation>
    <scope>NUCLEOTIDE SEQUENCE</scope>
    <source>
        <strain evidence="7">6019</strain>
    </source>
</reference>
<comment type="similarity">
    <text evidence="2">Belongs to the CorA metal ion transporter (MIT) (TC 1.A.35) family.</text>
</comment>
<evidence type="ECO:0000256" key="4">
    <source>
        <dbReference type="ARBA" id="ARBA00022989"/>
    </source>
</evidence>
<dbReference type="InterPro" id="IPR002523">
    <property type="entry name" value="MgTranspt_CorA/ZnTranspt_ZntB"/>
</dbReference>
<sequence>MNQSKQHVIKNENWIDLVGEDDDTLVAYTKKYQLPTDYLSGVNDRFEIARTEESNDADDVQRMLVLLQYITDGESIDDYVEYTTHAISLVHVENHVITAYKKSTFYFEDVFDSLRDNDIDYEKIVLNVFYAIQKNTIEMLRSIHNEIGEMQNDIQQSSKSQELYRLIAIDKSLSAIDNAVHNNRKVLDKLVASAQFNRSGEAKDILHDVMVESLQAESMVNQAIRIVDLLNDVFGNVISNNLNQVMKVLTSITIILTIPTITAGLWGMNTTIPMEHNDQGFMIIIIISILISVLVAIWLRKKNYL</sequence>
<comment type="caution">
    <text evidence="7">The sequence shown here is derived from an EMBL/GenBank/DDBJ whole genome shotgun (WGS) entry which is preliminary data.</text>
</comment>
<gene>
    <name evidence="7" type="ORF">K8V35_02970</name>
</gene>
<evidence type="ECO:0000313" key="8">
    <source>
        <dbReference type="Proteomes" id="UP000763505"/>
    </source>
</evidence>
<dbReference type="Pfam" id="PF01544">
    <property type="entry name" value="CorA"/>
    <property type="match status" value="1"/>
</dbReference>
<dbReference type="SUPFAM" id="SSF144083">
    <property type="entry name" value="Magnesium transport protein CorA, transmembrane region"/>
    <property type="match status" value="1"/>
</dbReference>
<evidence type="ECO:0000256" key="6">
    <source>
        <dbReference type="SAM" id="Phobius"/>
    </source>
</evidence>
<evidence type="ECO:0000313" key="7">
    <source>
        <dbReference type="EMBL" id="HJE19297.1"/>
    </source>
</evidence>
<feature type="transmembrane region" description="Helical" evidence="6">
    <location>
        <begin position="248"/>
        <end position="268"/>
    </location>
</feature>
<dbReference type="GO" id="GO:0046873">
    <property type="term" value="F:metal ion transmembrane transporter activity"/>
    <property type="evidence" value="ECO:0007669"/>
    <property type="project" value="InterPro"/>
</dbReference>
<dbReference type="Proteomes" id="UP000763505">
    <property type="component" value="Unassembled WGS sequence"/>
</dbReference>
<dbReference type="CDD" id="cd12827">
    <property type="entry name" value="EcCorA_ZntB-like_u2"/>
    <property type="match status" value="1"/>
</dbReference>
<accession>A0A921B5Z0</accession>
<evidence type="ECO:0000256" key="1">
    <source>
        <dbReference type="ARBA" id="ARBA00004141"/>
    </source>
</evidence>
<keyword evidence="4 6" id="KW-1133">Transmembrane helix</keyword>
<dbReference type="Gene3D" id="3.30.460.20">
    <property type="entry name" value="CorA soluble domain-like"/>
    <property type="match status" value="1"/>
</dbReference>
<proteinExistence type="inferred from homology"/>
<reference evidence="7" key="1">
    <citation type="journal article" date="2021" name="PeerJ">
        <title>Extensive microbial diversity within the chicken gut microbiome revealed by metagenomics and culture.</title>
        <authorList>
            <person name="Gilroy R."/>
            <person name="Ravi A."/>
            <person name="Getino M."/>
            <person name="Pursley I."/>
            <person name="Horton D.L."/>
            <person name="Alikhan N.F."/>
            <person name="Baker D."/>
            <person name="Gharbi K."/>
            <person name="Hall N."/>
            <person name="Watson M."/>
            <person name="Adriaenssens E.M."/>
            <person name="Foster-Nyarko E."/>
            <person name="Jarju S."/>
            <person name="Secka A."/>
            <person name="Antonio M."/>
            <person name="Oren A."/>
            <person name="Chaudhuri R.R."/>
            <person name="La Ragione R."/>
            <person name="Hildebrand F."/>
            <person name="Pallen M.J."/>
        </authorList>
    </citation>
    <scope>NUCLEOTIDE SEQUENCE</scope>
    <source>
        <strain evidence="7">6019</strain>
    </source>
</reference>
<dbReference type="SUPFAM" id="SSF143865">
    <property type="entry name" value="CorA soluble domain-like"/>
    <property type="match status" value="1"/>
</dbReference>
<dbReference type="PANTHER" id="PTHR47891:SF2">
    <property type="entry name" value="MAGNESIUM AND COBALT TRANSPORTER"/>
    <property type="match status" value="1"/>
</dbReference>
<comment type="subcellular location">
    <subcellularLocation>
        <location evidence="1">Membrane</location>
        <topology evidence="1">Multi-pass membrane protein</topology>
    </subcellularLocation>
</comment>
<protein>
    <submittedName>
        <fullName evidence="7">Magnesium transporter CorA family protein</fullName>
    </submittedName>
</protein>
<dbReference type="PANTHER" id="PTHR47891">
    <property type="entry name" value="TRANSPORTER-RELATED"/>
    <property type="match status" value="1"/>
</dbReference>
<dbReference type="InterPro" id="IPR047199">
    <property type="entry name" value="CorA-like"/>
</dbReference>
<keyword evidence="3 6" id="KW-0812">Transmembrane</keyword>
<dbReference type="GO" id="GO:0016020">
    <property type="term" value="C:membrane"/>
    <property type="evidence" value="ECO:0007669"/>
    <property type="project" value="UniProtKB-SubCell"/>
</dbReference>
<dbReference type="InterPro" id="IPR045861">
    <property type="entry name" value="CorA_cytoplasmic_dom"/>
</dbReference>